<accession>A8RL04</accession>
<name>A8RL04_ENTBW</name>
<gene>
    <name evidence="1" type="ORF">CLOBOL_01466</name>
</gene>
<evidence type="ECO:0000313" key="2">
    <source>
        <dbReference type="Proteomes" id="UP000005396"/>
    </source>
</evidence>
<comment type="caution">
    <text evidence="1">The sequence shown here is derived from an EMBL/GenBank/DDBJ whole genome shotgun (WGS) entry which is preliminary data.</text>
</comment>
<organism evidence="1 2">
    <name type="scientific">Enterocloster bolteae (strain ATCC BAA-613 / DSM 15670 / CCUG 46953 / JCM 12243 / WAL 16351)</name>
    <name type="common">Clostridium bolteae</name>
    <dbReference type="NCBI Taxonomy" id="411902"/>
    <lineage>
        <taxon>Bacteria</taxon>
        <taxon>Bacillati</taxon>
        <taxon>Bacillota</taxon>
        <taxon>Clostridia</taxon>
        <taxon>Lachnospirales</taxon>
        <taxon>Lachnospiraceae</taxon>
        <taxon>Enterocloster</taxon>
    </lineage>
</organism>
<dbReference type="EMBL" id="ABCC02000017">
    <property type="protein sequence ID" value="EDP18112.1"/>
    <property type="molecule type" value="Genomic_DNA"/>
</dbReference>
<dbReference type="PaxDb" id="411902-CLOBOL_01466"/>
<reference evidence="1 2" key="1">
    <citation type="submission" date="2007-08" db="EMBL/GenBank/DDBJ databases">
        <authorList>
            <person name="Fulton L."/>
            <person name="Clifton S."/>
            <person name="Fulton B."/>
            <person name="Xu J."/>
            <person name="Minx P."/>
            <person name="Pepin K.H."/>
            <person name="Johnson M."/>
            <person name="Thiruvilangam P."/>
            <person name="Bhonagiri V."/>
            <person name="Nash W.E."/>
            <person name="Mardis E.R."/>
            <person name="Wilson R.K."/>
        </authorList>
    </citation>
    <scope>NUCLEOTIDE SEQUENCE [LARGE SCALE GENOMIC DNA]</scope>
    <source>
        <strain evidence="2">ATCC BAA-613 / DSM 15670 / CCUG 46953 / JCM 12243 / WAL 16351</strain>
    </source>
</reference>
<dbReference type="HOGENOM" id="CLU_3249425_0_0_9"/>
<proteinExistence type="predicted"/>
<protein>
    <submittedName>
        <fullName evidence="1">Uncharacterized protein</fullName>
    </submittedName>
</protein>
<evidence type="ECO:0000313" key="1">
    <source>
        <dbReference type="EMBL" id="EDP18112.1"/>
    </source>
</evidence>
<reference evidence="1 2" key="2">
    <citation type="submission" date="2007-09" db="EMBL/GenBank/DDBJ databases">
        <title>Draft genome sequence of Clostridium bolteae (ATCC BAA-613).</title>
        <authorList>
            <person name="Sudarsanam P."/>
            <person name="Ley R."/>
            <person name="Guruge J."/>
            <person name="Turnbaugh P.J."/>
            <person name="Mahowald M."/>
            <person name="Liep D."/>
            <person name="Gordon J."/>
        </authorList>
    </citation>
    <scope>NUCLEOTIDE SEQUENCE [LARGE SCALE GENOMIC DNA]</scope>
    <source>
        <strain evidence="2">ATCC BAA-613 / DSM 15670 / CCUG 46953 / JCM 12243 / WAL 16351</strain>
    </source>
</reference>
<dbReference type="AlphaFoldDB" id="A8RL04"/>
<sequence>MAEPANRFFEAAIVLSRCKQTDKTAIWENTYTSGWLFLSDKK</sequence>
<dbReference type="Proteomes" id="UP000005396">
    <property type="component" value="Unassembled WGS sequence"/>
</dbReference>